<reference evidence="1 2" key="1">
    <citation type="submission" date="2022-10" db="EMBL/GenBank/DDBJ databases">
        <title>Comparative genomics and taxonomic characterization of three novel marine species of genus Reichenbachiella exhibiting antioxidant and polysaccharide degradation activities.</title>
        <authorList>
            <person name="Muhammad N."/>
            <person name="Lee Y.-J."/>
            <person name="Ko J."/>
            <person name="Kim S.-G."/>
        </authorList>
    </citation>
    <scope>NUCLEOTIDE SEQUENCE [LARGE SCALE GENOMIC DNA]</scope>
    <source>
        <strain evidence="1 2">ABR2-5</strain>
    </source>
</reference>
<dbReference type="Pfam" id="PF05593">
    <property type="entry name" value="RHS_repeat"/>
    <property type="match status" value="1"/>
</dbReference>
<gene>
    <name evidence="1" type="ORF">N7U62_12375</name>
</gene>
<keyword evidence="2" id="KW-1185">Reference proteome</keyword>
<dbReference type="RefSeq" id="WP_264138290.1">
    <property type="nucleotide sequence ID" value="NZ_JAOYOD010000001.1"/>
</dbReference>
<name>A0ABT3CV05_9BACT</name>
<organism evidence="1 2">
    <name type="scientific">Reichenbachiella ulvae</name>
    <dbReference type="NCBI Taxonomy" id="2980104"/>
    <lineage>
        <taxon>Bacteria</taxon>
        <taxon>Pseudomonadati</taxon>
        <taxon>Bacteroidota</taxon>
        <taxon>Cytophagia</taxon>
        <taxon>Cytophagales</taxon>
        <taxon>Reichenbachiellaceae</taxon>
        <taxon>Reichenbachiella</taxon>
    </lineage>
</organism>
<accession>A0ABT3CV05</accession>
<evidence type="ECO:0000313" key="2">
    <source>
        <dbReference type="Proteomes" id="UP001300692"/>
    </source>
</evidence>
<dbReference type="Proteomes" id="UP001300692">
    <property type="component" value="Unassembled WGS sequence"/>
</dbReference>
<comment type="caution">
    <text evidence="1">The sequence shown here is derived from an EMBL/GenBank/DDBJ whole genome shotgun (WGS) entry which is preliminary data.</text>
</comment>
<evidence type="ECO:0000313" key="1">
    <source>
        <dbReference type="EMBL" id="MCV9387467.1"/>
    </source>
</evidence>
<dbReference type="Gene3D" id="2.180.10.10">
    <property type="entry name" value="RHS repeat-associated core"/>
    <property type="match status" value="1"/>
</dbReference>
<dbReference type="InterPro" id="IPR031325">
    <property type="entry name" value="RHS_repeat"/>
</dbReference>
<protein>
    <submittedName>
        <fullName evidence="1">RHS repeat protein</fullName>
    </submittedName>
</protein>
<proteinExistence type="predicted"/>
<dbReference type="EMBL" id="JAOYOD010000001">
    <property type="protein sequence ID" value="MCV9387467.1"/>
    <property type="molecule type" value="Genomic_DNA"/>
</dbReference>
<sequence length="1145" mass="128584">MIKKRMMRNNNVSITVRISKTVRVTFLIFLVNFFVGSALKAQFNTPFENVIPASPDASSLGKYGEMPINLHNGAVSVDIPLGNMLLGDMQLPISLSYHTSGIRVGDVASRVGLGWSLNAGGVITRSIRGVDDLLGKGIYVENYYENHNNHYELGMEIYSGNKDGEPDIFSFNVGGYSGRFVLTHDHQVRLLEYQNIVIKTPQETGVGWEIITPDGLIYKFTDVERTNTYPSSGGGVLNVSTSWFLSEIEHPNRIDRMYFNYEDETTMDRAVFSETLYQSIFSFGTNQYTELDTENNTRFQILSKRLSTVDFPNGSIELVSEDYRKDLQGSKVYNKILFKDEFDNVTKSFKLKYKYFNGSALVDFSAGSETNVSNPNLRLVLAEVIQIDNSGIELNKYTLEYEDQVWLPNRLESRAVDHWGYYNGEDSNTLLIPGFNGVNRSAVWPFVKAGSLKKITYPTGGSTNFGYEINKSSDHGLPNQIETVVSKVIIGSCNLLKPNSFTIDDVVDSEAPVVIELTGGPWIFDEDSPVTSCGTVTKQVRVGDIDSQIFFKIFELNDLVNPVYTSGEEHTLGAQLEAPDHTSITLPNGTYVIKPYTRCETNCREAVASDMVLYGSYTFSVKALVEREYVSSGEINVGGLRIQSVINKDEFGEISSQKNYSYTLENSSESSGYVSYIPAYWYDRMRRTETGDIAVVEYSSQGMHSASQIGSSHIGYKRVVESSPGNGSTENYYSHEPTFYPQSKRIIYLDGDFSGDIRLSYPVNVFPFASGMFASWKRSQLQRQVFKNSNGEVVKELNYFYDNTSFTNEDDYLYGIKLINRGPDAANPIFSFQIYRIFEGAGKLTQSIEYLYENGERKETKNINYQYENSEHLLVTKETSSLSNGKVLLTQYLYPEDFSNSNDGTFISAMKEANIVEKPVETVNLIMDTNEENVRVLSGQLITYHQGSNVGRPHQIRTVELESSLPLENFKFSNQLVTGYIPSGQEGGFQIENIDNSYSKVIVEFDFDNSGNIREKQNRDGSYTSFIWGYEDSYPVAKIEGASYSSISGYVSNIKSKSNLDDDTCRGTSGCDEANLRAALNALRNGVSGAMVTTYTYDPLVGMTSQTDSNGRTTYYEYDDFGRLERVIDDEGNPVSAYEYNYKNQ</sequence>